<feature type="compositionally biased region" description="Low complexity" evidence="2">
    <location>
        <begin position="539"/>
        <end position="549"/>
    </location>
</feature>
<dbReference type="RefSeq" id="WP_163712650.1">
    <property type="nucleotide sequence ID" value="NZ_BLKZ01000001.1"/>
</dbReference>
<feature type="coiled-coil region" evidence="1">
    <location>
        <begin position="311"/>
        <end position="340"/>
    </location>
</feature>
<evidence type="ECO:0000313" key="5">
    <source>
        <dbReference type="Proteomes" id="UP000465360"/>
    </source>
</evidence>
<name>A0A7I9YPP9_MYCBU</name>
<gene>
    <name evidence="4" type="ORF">MBOU_26910</name>
</gene>
<keyword evidence="3" id="KW-1133">Transmembrane helix</keyword>
<evidence type="ECO:0000256" key="2">
    <source>
        <dbReference type="SAM" id="MobiDB-lite"/>
    </source>
</evidence>
<dbReference type="Proteomes" id="UP000465360">
    <property type="component" value="Unassembled WGS sequence"/>
</dbReference>
<keyword evidence="5" id="KW-1185">Reference proteome</keyword>
<accession>A0A7I9YPP9</accession>
<feature type="transmembrane region" description="Helical" evidence="3">
    <location>
        <begin position="68"/>
        <end position="88"/>
    </location>
</feature>
<dbReference type="EMBL" id="BLKZ01000001">
    <property type="protein sequence ID" value="GFG90649.1"/>
    <property type="molecule type" value="Genomic_DNA"/>
</dbReference>
<protein>
    <submittedName>
        <fullName evidence="4">Membrane protein</fullName>
    </submittedName>
</protein>
<keyword evidence="3" id="KW-0472">Membrane</keyword>
<feature type="transmembrane region" description="Helical" evidence="3">
    <location>
        <begin position="41"/>
        <end position="62"/>
    </location>
</feature>
<evidence type="ECO:0000313" key="4">
    <source>
        <dbReference type="EMBL" id="GFG90649.1"/>
    </source>
</evidence>
<feature type="compositionally biased region" description="Basic and acidic residues" evidence="2">
    <location>
        <begin position="611"/>
        <end position="630"/>
    </location>
</feature>
<proteinExistence type="predicted"/>
<feature type="transmembrane region" description="Helical" evidence="3">
    <location>
        <begin position="108"/>
        <end position="129"/>
    </location>
</feature>
<dbReference type="AlphaFoldDB" id="A0A7I9YPP9"/>
<sequence length="639" mass="68175">MSAHEILEQRSAAARLGGLFTWFGGGQWRELGEPHERSTHAVAGAVVALGAVLACLVAALAVNESASLPWWSVLAAGLVFGLLVGAVIRGTVSGPIRGRLGVAGRGAVAIAVGVIVGELAAVVMFSGSIDRRLQEQSLRAADSVPAVVHAATTLQQARDARAALDNTVEQARTQVDKALIVARCEYNPTPACPQTRITGIPGQGPETRSSNELLADAQRELDAALAARDRQAPERDAAVADSEQALIAARDAAIAHDGGGLGARWVAMNELTLASAGALVLRMITLAFFALLYLLPLILRLWRGETTHDRHAAARAERERAELAAQRAELEADAAIAIKRAEVRREAEIMWAEHQLTQTRLAIEAQAEIDREQQRRRVAEVLDAPVHALAERTFEPALESGFESGFDSGCESGREDMYLPIAAEAEAASRAIAELPTGAPQPRAERVEHAQFEPNLPAPVETGGSVAPQHEERAPLIPSLPDATKAAARWIRPLVPPFVARVIDNTTAPLRSARQVFEEVEEIAFSLKRTRKVTVNTESSDGSGSPSPGRHAVEASTAAPRVEANRVASSRGDTRADTGMPSYEGLGADAEHRSLYEAPTHDLAGLSASGQERRRALMEREGPRELRAPEGPRQLPPGK</sequence>
<dbReference type="InterPro" id="IPR025519">
    <property type="entry name" value="DUF4407"/>
</dbReference>
<evidence type="ECO:0000256" key="3">
    <source>
        <dbReference type="SAM" id="Phobius"/>
    </source>
</evidence>
<evidence type="ECO:0000256" key="1">
    <source>
        <dbReference type="SAM" id="Coils"/>
    </source>
</evidence>
<keyword evidence="3" id="KW-0812">Transmembrane</keyword>
<feature type="region of interest" description="Disordered" evidence="2">
    <location>
        <begin position="533"/>
        <end position="639"/>
    </location>
</feature>
<reference evidence="4 5" key="1">
    <citation type="journal article" date="2019" name="Emerg. Microbes Infect.">
        <title>Comprehensive subspecies identification of 175 nontuberculous mycobacteria species based on 7547 genomic profiles.</title>
        <authorList>
            <person name="Matsumoto Y."/>
            <person name="Kinjo T."/>
            <person name="Motooka D."/>
            <person name="Nabeya D."/>
            <person name="Jung N."/>
            <person name="Uechi K."/>
            <person name="Horii T."/>
            <person name="Iida T."/>
            <person name="Fujita J."/>
            <person name="Nakamura S."/>
        </authorList>
    </citation>
    <scope>NUCLEOTIDE SEQUENCE [LARGE SCALE GENOMIC DNA]</scope>
    <source>
        <strain evidence="4 5">JCM 30725</strain>
    </source>
</reference>
<keyword evidence="1" id="KW-0175">Coiled coil</keyword>
<feature type="transmembrane region" description="Helical" evidence="3">
    <location>
        <begin position="271"/>
        <end position="295"/>
    </location>
</feature>
<dbReference type="Pfam" id="PF14362">
    <property type="entry name" value="DUF4407"/>
    <property type="match status" value="1"/>
</dbReference>
<organism evidence="4 5">
    <name type="scientific">Mycobacterium bourgelatii</name>
    <dbReference type="NCBI Taxonomy" id="1273442"/>
    <lineage>
        <taxon>Bacteria</taxon>
        <taxon>Bacillati</taxon>
        <taxon>Actinomycetota</taxon>
        <taxon>Actinomycetes</taxon>
        <taxon>Mycobacteriales</taxon>
        <taxon>Mycobacteriaceae</taxon>
        <taxon>Mycobacterium</taxon>
    </lineage>
</organism>
<comment type="caution">
    <text evidence="4">The sequence shown here is derived from an EMBL/GenBank/DDBJ whole genome shotgun (WGS) entry which is preliminary data.</text>
</comment>